<keyword evidence="2 5" id="KW-0812">Transmembrane</keyword>
<feature type="transmembrane region" description="Helical" evidence="5">
    <location>
        <begin position="146"/>
        <end position="166"/>
    </location>
</feature>
<sequence length="936" mass="106642">MNMNGSLWANTEAGISSHYNFPIHKVSLGNMTFLISYAFGCELWAPWSEELGRKWLMQASLLLVSMLTAVIPFAPNFTAVIVLRLLTGLATAGGSLALGVVADMYKANEQQNAVAFVAWGSMLGSSLPPMVGGIMEHHLGADSRRWCFWLISLCGVFVQILHLFFVPETYYKEELNKYAKQRREKAQLGGNENLDNNVYGPTEDIPLRERFNAKEIRETMWRPFEFLLTESIVACLSALSAVGDAIVFLFMEVFGHIYGKEFGMTRLEIDTVALAILCFFNRRNAKQRAADPNSEDAQYEGRLSSLCWTAWCLAFGLVIFAATANPSYGHFAWIGTGIGVFFIGIANYNIYASTIDYMVASYGFYAASATGGNDQYNRYQIPIKARRRRFSPTRLADATRVVDTRPSKPQDGISRLIQAFARLRLGSITINELPQEIHLNIVENFAEPWVLTDDLADWTVYNLDRHSIERQQTLISLCQTARSVSAAATSILYRCAHLATTKSFRCFLRTLRTRPEYIPLVKQISCPHEVLMRLAYVFARNNIFGGNTDRLLGGGWVDQRSGRLMVDEGNIVDYYELFELLQYTPQLRALSIPQDHVGLIAGPWGGLLWFDHLKRLSVSVHFQPSSRLSGPDPQRALSWLDPGYIAVAYPALQYLQIVSPYGKWQAEFTPALRNRNSITAVKYITSLSTIPLAGGACVEWELMTLQQPVFNPSYCHTLHFTGPASRKEGTDSLPQQKNWTLNRFLHTKGRGIRVLSLDWDTECSPMEKSIMFGPMRVITPLRGFTNLTHLTISLQVLFDMPSLFTREVRQMQDDPAHINWLFPNSLKVLRVDEYMPYIFSPPGLPQRTYTHRARSFSYAVKQFVNWLRCFWLHNHGDRELWFKRFGKLDRHYESLPEVQDGTNRMKWRDFQGLIPHENTCVRKEFVRISRQQPPRS</sequence>
<evidence type="ECO:0000256" key="1">
    <source>
        <dbReference type="ARBA" id="ARBA00004141"/>
    </source>
</evidence>
<evidence type="ECO:0000259" key="6">
    <source>
        <dbReference type="PROSITE" id="PS50850"/>
    </source>
</evidence>
<name>A0A194USU2_CYTMA</name>
<dbReference type="InterPro" id="IPR020846">
    <property type="entry name" value="MFS_dom"/>
</dbReference>
<feature type="transmembrane region" description="Helical" evidence="5">
    <location>
        <begin position="303"/>
        <end position="324"/>
    </location>
</feature>
<evidence type="ECO:0000256" key="5">
    <source>
        <dbReference type="SAM" id="Phobius"/>
    </source>
</evidence>
<evidence type="ECO:0000256" key="2">
    <source>
        <dbReference type="ARBA" id="ARBA00022692"/>
    </source>
</evidence>
<dbReference type="GO" id="GO:0005886">
    <property type="term" value="C:plasma membrane"/>
    <property type="evidence" value="ECO:0007669"/>
    <property type="project" value="TreeGrafter"/>
</dbReference>
<evidence type="ECO:0000256" key="3">
    <source>
        <dbReference type="ARBA" id="ARBA00022989"/>
    </source>
</evidence>
<feature type="transmembrane region" description="Helical" evidence="5">
    <location>
        <begin position="26"/>
        <end position="44"/>
    </location>
</feature>
<dbReference type="PANTHER" id="PTHR23502:SF13">
    <property type="entry name" value="MULTIDRUG TRANSPORTER, PUTATIVE (AFU_ORTHOLOGUE AFUA_2G12550)-RELATED"/>
    <property type="match status" value="1"/>
</dbReference>
<dbReference type="OrthoDB" id="5214673at2759"/>
<evidence type="ECO:0000313" key="8">
    <source>
        <dbReference type="Proteomes" id="UP000078576"/>
    </source>
</evidence>
<evidence type="ECO:0000313" key="7">
    <source>
        <dbReference type="EMBL" id="KUI54755.1"/>
    </source>
</evidence>
<protein>
    <submittedName>
        <fullName evidence="7">Drug/proton antiporter YHK8</fullName>
    </submittedName>
</protein>
<keyword evidence="8" id="KW-1185">Reference proteome</keyword>
<dbReference type="PROSITE" id="PS50850">
    <property type="entry name" value="MFS"/>
    <property type="match status" value="1"/>
</dbReference>
<feature type="transmembrane region" description="Helical" evidence="5">
    <location>
        <begin position="56"/>
        <end position="75"/>
    </location>
</feature>
<reference evidence="8" key="1">
    <citation type="submission" date="2014-12" db="EMBL/GenBank/DDBJ databases">
        <title>Genome Sequence of Valsa Canker Pathogens Uncovers a Specific Adaption of Colonization on Woody Bark.</title>
        <authorList>
            <person name="Yin Z."/>
            <person name="Liu H."/>
            <person name="Gao X."/>
            <person name="Li Z."/>
            <person name="Song N."/>
            <person name="Ke X."/>
            <person name="Dai Q."/>
            <person name="Wu Y."/>
            <person name="Sun Y."/>
            <person name="Xu J.-R."/>
            <person name="Kang Z.K."/>
            <person name="Wang L."/>
            <person name="Huang L."/>
        </authorList>
    </citation>
    <scope>NUCLEOTIDE SEQUENCE [LARGE SCALE GENOMIC DNA]</scope>
    <source>
        <strain evidence="8">SXYL134</strain>
    </source>
</reference>
<feature type="transmembrane region" description="Helical" evidence="5">
    <location>
        <begin position="226"/>
        <end position="251"/>
    </location>
</feature>
<comment type="subcellular location">
    <subcellularLocation>
        <location evidence="1">Membrane</location>
        <topology evidence="1">Multi-pass membrane protein</topology>
    </subcellularLocation>
</comment>
<feature type="transmembrane region" description="Helical" evidence="5">
    <location>
        <begin position="113"/>
        <end position="134"/>
    </location>
</feature>
<dbReference type="SUPFAM" id="SSF103473">
    <property type="entry name" value="MFS general substrate transporter"/>
    <property type="match status" value="1"/>
</dbReference>
<evidence type="ECO:0000256" key="4">
    <source>
        <dbReference type="ARBA" id="ARBA00023136"/>
    </source>
</evidence>
<organism evidence="7 8">
    <name type="scientific">Cytospora mali</name>
    <name type="common">Apple Valsa canker fungus</name>
    <name type="synonym">Valsa mali</name>
    <dbReference type="NCBI Taxonomy" id="578113"/>
    <lineage>
        <taxon>Eukaryota</taxon>
        <taxon>Fungi</taxon>
        <taxon>Dikarya</taxon>
        <taxon>Ascomycota</taxon>
        <taxon>Pezizomycotina</taxon>
        <taxon>Sordariomycetes</taxon>
        <taxon>Sordariomycetidae</taxon>
        <taxon>Diaporthales</taxon>
        <taxon>Cytosporaceae</taxon>
        <taxon>Cytospora</taxon>
    </lineage>
</organism>
<dbReference type="PANTHER" id="PTHR23502">
    <property type="entry name" value="MAJOR FACILITATOR SUPERFAMILY"/>
    <property type="match status" value="1"/>
</dbReference>
<dbReference type="GO" id="GO:0022857">
    <property type="term" value="F:transmembrane transporter activity"/>
    <property type="evidence" value="ECO:0007669"/>
    <property type="project" value="InterPro"/>
</dbReference>
<dbReference type="STRING" id="694573.A0A194USU2"/>
<feature type="domain" description="Major facilitator superfamily (MFS) profile" evidence="6">
    <location>
        <begin position="1"/>
        <end position="170"/>
    </location>
</feature>
<dbReference type="Gene3D" id="1.20.1250.20">
    <property type="entry name" value="MFS general substrate transporter like domains"/>
    <property type="match status" value="1"/>
</dbReference>
<gene>
    <name evidence="7" type="ORF">VP1G_02118</name>
</gene>
<feature type="transmembrane region" description="Helical" evidence="5">
    <location>
        <begin position="81"/>
        <end position="101"/>
    </location>
</feature>
<dbReference type="AlphaFoldDB" id="A0A194USU2"/>
<dbReference type="Proteomes" id="UP000078576">
    <property type="component" value="Unassembled WGS sequence"/>
</dbReference>
<dbReference type="EMBL" id="KN714675">
    <property type="protein sequence ID" value="KUI54755.1"/>
    <property type="molecule type" value="Genomic_DNA"/>
</dbReference>
<accession>A0A194USU2</accession>
<dbReference type="InterPro" id="IPR036259">
    <property type="entry name" value="MFS_trans_sf"/>
</dbReference>
<feature type="transmembrane region" description="Helical" evidence="5">
    <location>
        <begin position="330"/>
        <end position="351"/>
    </location>
</feature>
<keyword evidence="4 5" id="KW-0472">Membrane</keyword>
<feature type="transmembrane region" description="Helical" evidence="5">
    <location>
        <begin position="263"/>
        <end position="282"/>
    </location>
</feature>
<dbReference type="InterPro" id="IPR011701">
    <property type="entry name" value="MFS"/>
</dbReference>
<keyword evidence="3 5" id="KW-1133">Transmembrane helix</keyword>
<dbReference type="Pfam" id="PF07690">
    <property type="entry name" value="MFS_1"/>
    <property type="match status" value="1"/>
</dbReference>
<proteinExistence type="predicted"/>